<reference evidence="1" key="1">
    <citation type="submission" date="2020-08" db="EMBL/GenBank/DDBJ databases">
        <title>Multicomponent nature underlies the extraordinary mechanical properties of spider dragline silk.</title>
        <authorList>
            <person name="Kono N."/>
            <person name="Nakamura H."/>
            <person name="Mori M."/>
            <person name="Yoshida Y."/>
            <person name="Ohtoshi R."/>
            <person name="Malay A.D."/>
            <person name="Moran D.A.P."/>
            <person name="Tomita M."/>
            <person name="Numata K."/>
            <person name="Arakawa K."/>
        </authorList>
    </citation>
    <scope>NUCLEOTIDE SEQUENCE</scope>
</reference>
<keyword evidence="2" id="KW-1185">Reference proteome</keyword>
<evidence type="ECO:0000313" key="1">
    <source>
        <dbReference type="EMBL" id="GFY14250.1"/>
    </source>
</evidence>
<name>A0A8X6SMW6_TRICX</name>
<organism evidence="1 2">
    <name type="scientific">Trichonephila clavipes</name>
    <name type="common">Golden silk orbweaver</name>
    <name type="synonym">Nephila clavipes</name>
    <dbReference type="NCBI Taxonomy" id="2585209"/>
    <lineage>
        <taxon>Eukaryota</taxon>
        <taxon>Metazoa</taxon>
        <taxon>Ecdysozoa</taxon>
        <taxon>Arthropoda</taxon>
        <taxon>Chelicerata</taxon>
        <taxon>Arachnida</taxon>
        <taxon>Araneae</taxon>
        <taxon>Araneomorphae</taxon>
        <taxon>Entelegynae</taxon>
        <taxon>Araneoidea</taxon>
        <taxon>Nephilidae</taxon>
        <taxon>Trichonephila</taxon>
    </lineage>
</organism>
<protein>
    <submittedName>
        <fullName evidence="1">Uncharacterized protein</fullName>
    </submittedName>
</protein>
<proteinExistence type="predicted"/>
<comment type="caution">
    <text evidence="1">The sequence shown here is derived from an EMBL/GenBank/DDBJ whole genome shotgun (WGS) entry which is preliminary data.</text>
</comment>
<dbReference type="Proteomes" id="UP000887159">
    <property type="component" value="Unassembled WGS sequence"/>
</dbReference>
<dbReference type="AlphaFoldDB" id="A0A8X6SMW6"/>
<evidence type="ECO:0000313" key="2">
    <source>
        <dbReference type="Proteomes" id="UP000887159"/>
    </source>
</evidence>
<sequence>MKNVTYDNSVNFDKMIKKNLDIAGKKTLISGHEDFVAKGRNESVYSGQPSILQDVLSIDRRWTLEVGLSHPTEIKKCLNMRNIAARWVPHKSTEVQK</sequence>
<gene>
    <name evidence="1" type="ORF">TNCV_3614391</name>
</gene>
<dbReference type="EMBL" id="BMAU01021327">
    <property type="protein sequence ID" value="GFY14250.1"/>
    <property type="molecule type" value="Genomic_DNA"/>
</dbReference>
<accession>A0A8X6SMW6</accession>